<evidence type="ECO:0000313" key="2">
    <source>
        <dbReference type="Proteomes" id="UP000516230"/>
    </source>
</evidence>
<dbReference type="InterPro" id="IPR004830">
    <property type="entry name" value="LRR_variant"/>
</dbReference>
<sequence length="472" mass="51031">MVVDQGWDALFEDGAGLPWRVRGGWLDGLGLNRGAPDDVVIRLLDHGVDAPLGWARSDAVVAAAIGHRDGTVRSRLAEGRPDMSAEQWTALLLAEPSAARRAVYASSAGCRERGLTAEGYVRLAEDASPGVRAAAAEHPGLPPRLLTALVADPVAAVRAAACGPAWECLPPSGREALQADPHPGVRNEAMLCRHRELPLSRTVFEALDRPAAAGSCRLDRALAEELVRHGDREIRLALAGNPWLDTDLVMVLAADGEPRVRLAASVHPGLDEESRALALPPDFDPAGMRLDVPWVLARHGDPEEMRRLAGSVYPLLRSSVARAARLPPDVVERLARDEDDVVRLFLAESCDDAPPAMLLEVWRWWNGSLSKPDVPRGHRNFPRAGLLRFAADPDPRMRQLALDDPASTTGLVERFAHDPDHEVRGRAARDPRLSSGAAARLLRDEDAAVRHWAEVHPALSVPALVGLLRTPA</sequence>
<dbReference type="KEGG" id="sgj:IAG43_32455"/>
<organism evidence="1 2">
    <name type="scientific">Streptomyces genisteinicus</name>
    <dbReference type="NCBI Taxonomy" id="2768068"/>
    <lineage>
        <taxon>Bacteria</taxon>
        <taxon>Bacillati</taxon>
        <taxon>Actinomycetota</taxon>
        <taxon>Actinomycetes</taxon>
        <taxon>Kitasatosporales</taxon>
        <taxon>Streptomycetaceae</taxon>
        <taxon>Streptomyces</taxon>
    </lineage>
</organism>
<dbReference type="Proteomes" id="UP000516230">
    <property type="component" value="Chromosome"/>
</dbReference>
<dbReference type="InterPro" id="IPR011989">
    <property type="entry name" value="ARM-like"/>
</dbReference>
<protein>
    <submittedName>
        <fullName evidence="1">PE-PGRS family protein</fullName>
    </submittedName>
</protein>
<dbReference type="Pfam" id="PF01816">
    <property type="entry name" value="LRV"/>
    <property type="match status" value="1"/>
</dbReference>
<dbReference type="EMBL" id="CP060825">
    <property type="protein sequence ID" value="QNP67143.1"/>
    <property type="molecule type" value="Genomic_DNA"/>
</dbReference>
<reference evidence="1 2" key="1">
    <citation type="submission" date="2020-08" db="EMBL/GenBank/DDBJ databases">
        <title>A novel species.</title>
        <authorList>
            <person name="Gao J."/>
        </authorList>
    </citation>
    <scope>NUCLEOTIDE SEQUENCE [LARGE SCALE GENOMIC DNA]</scope>
    <source>
        <strain evidence="1 2">CRPJ-33</strain>
    </source>
</reference>
<evidence type="ECO:0000313" key="1">
    <source>
        <dbReference type="EMBL" id="QNP67143.1"/>
    </source>
</evidence>
<name>A0A7H0I2X7_9ACTN</name>
<keyword evidence="2" id="KW-1185">Reference proteome</keyword>
<dbReference type="Gene3D" id="1.25.10.10">
    <property type="entry name" value="Leucine-rich Repeat Variant"/>
    <property type="match status" value="2"/>
</dbReference>
<accession>A0A7H0I2X7</accession>
<dbReference type="RefSeq" id="WP_187744195.1">
    <property type="nucleotide sequence ID" value="NZ_CP060825.1"/>
</dbReference>
<proteinExistence type="predicted"/>
<dbReference type="AlphaFoldDB" id="A0A7H0I2X7"/>
<gene>
    <name evidence="1" type="ORF">IAG43_32455</name>
</gene>